<name>A0A316FB59_9ACTN</name>
<dbReference type="OrthoDB" id="3298868at2"/>
<accession>A0A316FB59</accession>
<dbReference type="Proteomes" id="UP000245697">
    <property type="component" value="Unassembled WGS sequence"/>
</dbReference>
<proteinExistence type="predicted"/>
<evidence type="ECO:0000256" key="1">
    <source>
        <dbReference type="SAM" id="MobiDB-lite"/>
    </source>
</evidence>
<sequence length="156" mass="15200">MERGPLALFGAILAVGVGPALWLGAQLGAVNLAPGQRPAPVGEQFPGVDMDFGGAGAGELPDDDEPLITYTYTPLTPATSATSVKPSPVATGESLPSRTVPPAPPPPVPTPTSATPPSSSSSSSSNPSADPSAGGSTTPSVEPSNSVSSSASAVPE</sequence>
<dbReference type="RefSeq" id="WP_158319333.1">
    <property type="nucleotide sequence ID" value="NZ_BONA01000054.1"/>
</dbReference>
<feature type="compositionally biased region" description="Low complexity" evidence="1">
    <location>
        <begin position="111"/>
        <end position="156"/>
    </location>
</feature>
<evidence type="ECO:0000313" key="2">
    <source>
        <dbReference type="EMBL" id="PWK46168.1"/>
    </source>
</evidence>
<organism evidence="2 3">
    <name type="scientific">Actinoplanes xinjiangensis</name>
    <dbReference type="NCBI Taxonomy" id="512350"/>
    <lineage>
        <taxon>Bacteria</taxon>
        <taxon>Bacillati</taxon>
        <taxon>Actinomycetota</taxon>
        <taxon>Actinomycetes</taxon>
        <taxon>Micromonosporales</taxon>
        <taxon>Micromonosporaceae</taxon>
        <taxon>Actinoplanes</taxon>
    </lineage>
</organism>
<dbReference type="AlphaFoldDB" id="A0A316FB59"/>
<gene>
    <name evidence="2" type="ORF">BC793_110161</name>
</gene>
<dbReference type="EMBL" id="QGGR01000010">
    <property type="protein sequence ID" value="PWK46168.1"/>
    <property type="molecule type" value="Genomic_DNA"/>
</dbReference>
<comment type="caution">
    <text evidence="2">The sequence shown here is derived from an EMBL/GenBank/DDBJ whole genome shotgun (WGS) entry which is preliminary data.</text>
</comment>
<feature type="region of interest" description="Disordered" evidence="1">
    <location>
        <begin position="40"/>
        <end position="156"/>
    </location>
</feature>
<evidence type="ECO:0000313" key="3">
    <source>
        <dbReference type="Proteomes" id="UP000245697"/>
    </source>
</evidence>
<protein>
    <submittedName>
        <fullName evidence="2">Uncharacterized protein</fullName>
    </submittedName>
</protein>
<feature type="compositionally biased region" description="Pro residues" evidence="1">
    <location>
        <begin position="99"/>
        <end position="110"/>
    </location>
</feature>
<keyword evidence="3" id="KW-1185">Reference proteome</keyword>
<feature type="compositionally biased region" description="Low complexity" evidence="1">
    <location>
        <begin position="67"/>
        <end position="83"/>
    </location>
</feature>
<reference evidence="2 3" key="1">
    <citation type="submission" date="2018-05" db="EMBL/GenBank/DDBJ databases">
        <title>Genomic Encyclopedia of Archaeal and Bacterial Type Strains, Phase II (KMG-II): from individual species to whole genera.</title>
        <authorList>
            <person name="Goeker M."/>
        </authorList>
    </citation>
    <scope>NUCLEOTIDE SEQUENCE [LARGE SCALE GENOMIC DNA]</scope>
    <source>
        <strain evidence="2 3">DSM 45184</strain>
    </source>
</reference>